<feature type="transmembrane region" description="Helical" evidence="6">
    <location>
        <begin position="154"/>
        <end position="171"/>
    </location>
</feature>
<evidence type="ECO:0000256" key="5">
    <source>
        <dbReference type="ARBA" id="ARBA00023136"/>
    </source>
</evidence>
<evidence type="ECO:0000259" key="7">
    <source>
        <dbReference type="PROSITE" id="PS50850"/>
    </source>
</evidence>
<evidence type="ECO:0000313" key="8">
    <source>
        <dbReference type="EMBL" id="RNL62915.1"/>
    </source>
</evidence>
<dbReference type="SUPFAM" id="SSF103473">
    <property type="entry name" value="MFS general substrate transporter"/>
    <property type="match status" value="1"/>
</dbReference>
<evidence type="ECO:0000256" key="2">
    <source>
        <dbReference type="ARBA" id="ARBA00022448"/>
    </source>
</evidence>
<dbReference type="GO" id="GO:0005886">
    <property type="term" value="C:plasma membrane"/>
    <property type="evidence" value="ECO:0007669"/>
    <property type="project" value="UniProtKB-SubCell"/>
</dbReference>
<feature type="transmembrane region" description="Helical" evidence="6">
    <location>
        <begin position="34"/>
        <end position="53"/>
    </location>
</feature>
<dbReference type="PANTHER" id="PTHR42718:SF9">
    <property type="entry name" value="MAJOR FACILITATOR SUPERFAMILY MULTIDRUG TRANSPORTER MFSC"/>
    <property type="match status" value="1"/>
</dbReference>
<protein>
    <submittedName>
        <fullName evidence="8">MFS transporter</fullName>
    </submittedName>
</protein>
<feature type="transmembrane region" description="Helical" evidence="6">
    <location>
        <begin position="205"/>
        <end position="227"/>
    </location>
</feature>
<organism evidence="8 9">
    <name type="scientific">Nocardioides marmoriginsengisoli</name>
    <dbReference type="NCBI Taxonomy" id="661483"/>
    <lineage>
        <taxon>Bacteria</taxon>
        <taxon>Bacillati</taxon>
        <taxon>Actinomycetota</taxon>
        <taxon>Actinomycetes</taxon>
        <taxon>Propionibacteriales</taxon>
        <taxon>Nocardioidaceae</taxon>
        <taxon>Nocardioides</taxon>
    </lineage>
</organism>
<feature type="transmembrane region" description="Helical" evidence="6">
    <location>
        <begin position="340"/>
        <end position="368"/>
    </location>
</feature>
<keyword evidence="4 6" id="KW-1133">Transmembrane helix</keyword>
<dbReference type="GO" id="GO:0022857">
    <property type="term" value="F:transmembrane transporter activity"/>
    <property type="evidence" value="ECO:0007669"/>
    <property type="project" value="InterPro"/>
</dbReference>
<keyword evidence="3 6" id="KW-0812">Transmembrane</keyword>
<feature type="transmembrane region" description="Helical" evidence="6">
    <location>
        <begin position="380"/>
        <end position="399"/>
    </location>
</feature>
<dbReference type="PANTHER" id="PTHR42718">
    <property type="entry name" value="MAJOR FACILITATOR SUPERFAMILY MULTIDRUG TRANSPORTER MFSC"/>
    <property type="match status" value="1"/>
</dbReference>
<evidence type="ECO:0000256" key="4">
    <source>
        <dbReference type="ARBA" id="ARBA00022989"/>
    </source>
</evidence>
<evidence type="ECO:0000313" key="9">
    <source>
        <dbReference type="Proteomes" id="UP000267128"/>
    </source>
</evidence>
<comment type="subcellular location">
    <subcellularLocation>
        <location evidence="1">Cell membrane</location>
        <topology evidence="1">Multi-pass membrane protein</topology>
    </subcellularLocation>
</comment>
<dbReference type="PROSITE" id="PS50850">
    <property type="entry name" value="MFS"/>
    <property type="match status" value="1"/>
</dbReference>
<name>A0A3N0CHJ3_9ACTN</name>
<dbReference type="EMBL" id="RJSE01000007">
    <property type="protein sequence ID" value="RNL62915.1"/>
    <property type="molecule type" value="Genomic_DNA"/>
</dbReference>
<proteinExistence type="predicted"/>
<comment type="caution">
    <text evidence="8">The sequence shown here is derived from an EMBL/GenBank/DDBJ whole genome shotgun (WGS) entry which is preliminary data.</text>
</comment>
<dbReference type="Gene3D" id="1.20.1720.10">
    <property type="entry name" value="Multidrug resistance protein D"/>
    <property type="match status" value="1"/>
</dbReference>
<dbReference type="InterPro" id="IPR011701">
    <property type="entry name" value="MFS"/>
</dbReference>
<keyword evidence="9" id="KW-1185">Reference proteome</keyword>
<dbReference type="Pfam" id="PF07690">
    <property type="entry name" value="MFS_1"/>
    <property type="match status" value="1"/>
</dbReference>
<keyword evidence="5 6" id="KW-0472">Membrane</keyword>
<keyword evidence="2" id="KW-0813">Transport</keyword>
<dbReference type="InterPro" id="IPR020846">
    <property type="entry name" value="MFS_dom"/>
</dbReference>
<evidence type="ECO:0000256" key="6">
    <source>
        <dbReference type="SAM" id="Phobius"/>
    </source>
</evidence>
<feature type="domain" description="Major facilitator superfamily (MFS) profile" evidence="7">
    <location>
        <begin position="1"/>
        <end position="430"/>
    </location>
</feature>
<dbReference type="Proteomes" id="UP000267128">
    <property type="component" value="Unassembled WGS sequence"/>
</dbReference>
<dbReference type="PRINTS" id="PR01036">
    <property type="entry name" value="TCRTETB"/>
</dbReference>
<feature type="transmembrane region" description="Helical" evidence="6">
    <location>
        <begin position="248"/>
        <end position="271"/>
    </location>
</feature>
<evidence type="ECO:0000256" key="1">
    <source>
        <dbReference type="ARBA" id="ARBA00004651"/>
    </source>
</evidence>
<feature type="transmembrane region" description="Helical" evidence="6">
    <location>
        <begin position="405"/>
        <end position="425"/>
    </location>
</feature>
<feature type="transmembrane region" description="Helical" evidence="6">
    <location>
        <begin position="178"/>
        <end position="199"/>
    </location>
</feature>
<accession>A0A3N0CHJ3</accession>
<reference evidence="8 9" key="1">
    <citation type="submission" date="2018-11" db="EMBL/GenBank/DDBJ databases">
        <authorList>
            <person name="Li F."/>
        </authorList>
    </citation>
    <scope>NUCLEOTIDE SEQUENCE [LARGE SCALE GENOMIC DNA]</scope>
    <source>
        <strain evidence="8 9">Gsoil 097</strain>
    </source>
</reference>
<feature type="transmembrane region" description="Helical" evidence="6">
    <location>
        <begin position="277"/>
        <end position="298"/>
    </location>
</feature>
<sequence>MLGVLLGMTTLGSTGVPLVLPTIAHHFDVGFGDAAWMVTSCALLIAVGAAIYGRLADLFGIRIPFLIGMVLYVAGSVGAVVAPTFGLLLVARIAHSMGAAALPVLIPALITGLFEGEARQRALARSHAIAIVLGALGPVLGGVIGGLLGWRAVMALPLLGAPAFVVLWRWLNLRGTGARFDVVGAVLVSVAAAGAVLILQSAASGLMAACAGVALLLLCLPFVVVHVRRHPDGFLPLLVVRNRLIRRSALGASPVIAAWFTLLITVPAALASQGRPSWTVGLFLLPGFLVALTMPRLVSRMLVELGAYRSLLLAAATATLALGLAVAGDLVDSSGALAPILLVAAFCLIILAISLGPPALASAVAGAVDARVRGVALGTSNLMFAVGGSLGAAVVGGLVEPLGTAAAVGLVAAASGVGLVSLSISRRVSRDGATMRGSIIELETS</sequence>
<dbReference type="InterPro" id="IPR036259">
    <property type="entry name" value="MFS_trans_sf"/>
</dbReference>
<feature type="transmembrane region" description="Helical" evidence="6">
    <location>
        <begin position="310"/>
        <end position="328"/>
    </location>
</feature>
<gene>
    <name evidence="8" type="ORF">EFK50_14395</name>
</gene>
<evidence type="ECO:0000256" key="3">
    <source>
        <dbReference type="ARBA" id="ARBA00022692"/>
    </source>
</evidence>
<dbReference type="AlphaFoldDB" id="A0A3N0CHJ3"/>
<feature type="transmembrane region" description="Helical" evidence="6">
    <location>
        <begin position="65"/>
        <end position="91"/>
    </location>
</feature>
<feature type="transmembrane region" description="Helical" evidence="6">
    <location>
        <begin position="97"/>
        <end position="116"/>
    </location>
</feature>
<feature type="transmembrane region" description="Helical" evidence="6">
    <location>
        <begin position="128"/>
        <end position="148"/>
    </location>
</feature>
<dbReference type="Gene3D" id="1.20.1250.20">
    <property type="entry name" value="MFS general substrate transporter like domains"/>
    <property type="match status" value="1"/>
</dbReference>